<evidence type="ECO:0000313" key="2">
    <source>
        <dbReference type="EMBL" id="KAF0756463.1"/>
    </source>
</evidence>
<dbReference type="Pfam" id="PF21056">
    <property type="entry name" value="ZSWIM1-3_RNaseH-like"/>
    <property type="match status" value="1"/>
</dbReference>
<comment type="caution">
    <text evidence="2">The sequence shown here is derived from an EMBL/GenBank/DDBJ whole genome shotgun (WGS) entry which is preliminary data.</text>
</comment>
<name>A0A6G0YI77_APHCR</name>
<evidence type="ECO:0000313" key="3">
    <source>
        <dbReference type="Proteomes" id="UP000478052"/>
    </source>
</evidence>
<gene>
    <name evidence="2" type="ORF">FWK35_00010957</name>
</gene>
<proteinExistence type="predicted"/>
<dbReference type="EMBL" id="VUJU01003850">
    <property type="protein sequence ID" value="KAF0756463.1"/>
    <property type="molecule type" value="Genomic_DNA"/>
</dbReference>
<accession>A0A6G0YI77</accession>
<reference evidence="2 3" key="1">
    <citation type="submission" date="2019-08" db="EMBL/GenBank/DDBJ databases">
        <title>Whole genome of Aphis craccivora.</title>
        <authorList>
            <person name="Voronova N.V."/>
            <person name="Shulinski R.S."/>
            <person name="Bandarenka Y.V."/>
            <person name="Zhorov D.G."/>
            <person name="Warner D."/>
        </authorList>
    </citation>
    <scope>NUCLEOTIDE SEQUENCE [LARGE SCALE GENOMIC DNA]</scope>
    <source>
        <strain evidence="2">180601</strain>
        <tissue evidence="2">Whole Body</tissue>
    </source>
</reference>
<sequence>MTMEVVNKLQTKSNCFVEISTDEANNLNGIFIQDKFMSKLFEAFPEVVFADAIYKLLDLRLPVYVLMTKDGNGQSEIAAIGLLVYVTDKDMKERNVIKKVFPNAALTICLWLHRPYAWTLTLRTFNREITCDKRNITPNERDTVKELIQNIVYCKSEHEYENLYQNLNTVAPRNVIEYYNKNWHEIRDEWVIGMTYMTGNL</sequence>
<dbReference type="InterPro" id="IPR048324">
    <property type="entry name" value="ZSWIM1-3_RNaseH-like"/>
</dbReference>
<dbReference type="Proteomes" id="UP000478052">
    <property type="component" value="Unassembled WGS sequence"/>
</dbReference>
<dbReference type="PANTHER" id="PTHR31569">
    <property type="entry name" value="SWIM-TYPE DOMAIN-CONTAINING PROTEIN"/>
    <property type="match status" value="1"/>
</dbReference>
<organism evidence="2 3">
    <name type="scientific">Aphis craccivora</name>
    <name type="common">Cowpea aphid</name>
    <dbReference type="NCBI Taxonomy" id="307492"/>
    <lineage>
        <taxon>Eukaryota</taxon>
        <taxon>Metazoa</taxon>
        <taxon>Ecdysozoa</taxon>
        <taxon>Arthropoda</taxon>
        <taxon>Hexapoda</taxon>
        <taxon>Insecta</taxon>
        <taxon>Pterygota</taxon>
        <taxon>Neoptera</taxon>
        <taxon>Paraneoptera</taxon>
        <taxon>Hemiptera</taxon>
        <taxon>Sternorrhyncha</taxon>
        <taxon>Aphidomorpha</taxon>
        <taxon>Aphidoidea</taxon>
        <taxon>Aphididae</taxon>
        <taxon>Aphidini</taxon>
        <taxon>Aphis</taxon>
        <taxon>Aphis</taxon>
    </lineage>
</organism>
<dbReference type="InterPro" id="IPR052579">
    <property type="entry name" value="Zinc_finger_SWIM"/>
</dbReference>
<dbReference type="OrthoDB" id="124789at2759"/>
<evidence type="ECO:0000259" key="1">
    <source>
        <dbReference type="Pfam" id="PF21056"/>
    </source>
</evidence>
<dbReference type="PANTHER" id="PTHR31569:SF4">
    <property type="entry name" value="SWIM-TYPE DOMAIN-CONTAINING PROTEIN"/>
    <property type="match status" value="1"/>
</dbReference>
<dbReference type="AlphaFoldDB" id="A0A6G0YI77"/>
<feature type="domain" description="ZSWIM1/3 RNaseH-like" evidence="1">
    <location>
        <begin position="9"/>
        <end position="82"/>
    </location>
</feature>
<protein>
    <submittedName>
        <fullName evidence="2">Zinc finger SWIM domain-containing protein 3-like</fullName>
    </submittedName>
</protein>
<keyword evidence="3" id="KW-1185">Reference proteome</keyword>